<keyword evidence="3" id="KW-0479">Metal-binding</keyword>
<dbReference type="InterPro" id="IPR032677">
    <property type="entry name" value="GTP_cyclohydro_II"/>
</dbReference>
<protein>
    <submittedName>
        <fullName evidence="5">GTP cyclohydrolase II domain protein</fullName>
    </submittedName>
</protein>
<keyword evidence="5" id="KW-0378">Hydrolase</keyword>
<comment type="pathway">
    <text evidence="1">Cofactor biosynthesis; riboflavin biosynthesis.</text>
</comment>
<dbReference type="Pfam" id="PF00925">
    <property type="entry name" value="GTP_cyclohydro2"/>
    <property type="match status" value="1"/>
</dbReference>
<name>T0ZRU9_9ZZZZ</name>
<evidence type="ECO:0000256" key="2">
    <source>
        <dbReference type="ARBA" id="ARBA00022619"/>
    </source>
</evidence>
<reference evidence="5" key="1">
    <citation type="submission" date="2013-08" db="EMBL/GenBank/DDBJ databases">
        <authorList>
            <person name="Mendez C."/>
            <person name="Richter M."/>
            <person name="Ferrer M."/>
            <person name="Sanchez J."/>
        </authorList>
    </citation>
    <scope>NUCLEOTIDE SEQUENCE</scope>
</reference>
<proteinExistence type="predicted"/>
<dbReference type="AlphaFoldDB" id="T0ZRU9"/>
<sequence length="141" mass="16116">MTVVRYAVGPISTPYGKFMIYEFKLNDKWKEYEVIVSSHSFTQDLMPVFSTKESIYIKTDSGCRTGEIYLDNTCTCMQQLHAAMRIINNHGSGFLVTIPNQEGRGHGFARKYATLALQEYLGYDTYEAAKNRKQKGRHKGL</sequence>
<dbReference type="EMBL" id="AUZY01008135">
    <property type="protein sequence ID" value="EQD47217.1"/>
    <property type="molecule type" value="Genomic_DNA"/>
</dbReference>
<dbReference type="GO" id="GO:0009231">
    <property type="term" value="P:riboflavin biosynthetic process"/>
    <property type="evidence" value="ECO:0007669"/>
    <property type="project" value="UniProtKB-KW"/>
</dbReference>
<organism evidence="5">
    <name type="scientific">mine drainage metagenome</name>
    <dbReference type="NCBI Taxonomy" id="410659"/>
    <lineage>
        <taxon>unclassified sequences</taxon>
        <taxon>metagenomes</taxon>
        <taxon>ecological metagenomes</taxon>
    </lineage>
</organism>
<evidence type="ECO:0000256" key="3">
    <source>
        <dbReference type="ARBA" id="ARBA00022723"/>
    </source>
</evidence>
<dbReference type="GO" id="GO:0005829">
    <property type="term" value="C:cytosol"/>
    <property type="evidence" value="ECO:0007669"/>
    <property type="project" value="TreeGrafter"/>
</dbReference>
<evidence type="ECO:0000259" key="4">
    <source>
        <dbReference type="Pfam" id="PF00925"/>
    </source>
</evidence>
<evidence type="ECO:0000256" key="1">
    <source>
        <dbReference type="ARBA" id="ARBA00005104"/>
    </source>
</evidence>
<reference evidence="5" key="2">
    <citation type="journal article" date="2014" name="ISME J.">
        <title>Microbial stratification in low pH oxic and suboxic macroscopic growths along an acid mine drainage.</title>
        <authorList>
            <person name="Mendez-Garcia C."/>
            <person name="Mesa V."/>
            <person name="Sprenger R.R."/>
            <person name="Richter M."/>
            <person name="Diez M.S."/>
            <person name="Solano J."/>
            <person name="Bargiela R."/>
            <person name="Golyshina O.V."/>
            <person name="Manteca A."/>
            <person name="Ramos J.L."/>
            <person name="Gallego J.R."/>
            <person name="Llorente I."/>
            <person name="Martins Dos Santos V.A."/>
            <person name="Jensen O.N."/>
            <person name="Pelaez A.I."/>
            <person name="Sanchez J."/>
            <person name="Ferrer M."/>
        </authorList>
    </citation>
    <scope>NUCLEOTIDE SEQUENCE</scope>
</reference>
<accession>T0ZRU9</accession>
<dbReference type="SUPFAM" id="SSF142695">
    <property type="entry name" value="RibA-like"/>
    <property type="match status" value="1"/>
</dbReference>
<dbReference type="PANTHER" id="PTHR21327:SF18">
    <property type="entry name" value="3,4-DIHYDROXY-2-BUTANONE 4-PHOSPHATE SYNTHASE"/>
    <property type="match status" value="1"/>
</dbReference>
<keyword evidence="2" id="KW-0686">Riboflavin biosynthesis</keyword>
<feature type="domain" description="GTP cyclohydrolase II" evidence="4">
    <location>
        <begin position="10"/>
        <end position="135"/>
    </location>
</feature>
<dbReference type="Gene3D" id="3.40.50.10990">
    <property type="entry name" value="GTP cyclohydrolase II"/>
    <property type="match status" value="1"/>
</dbReference>
<dbReference type="GO" id="GO:0046872">
    <property type="term" value="F:metal ion binding"/>
    <property type="evidence" value="ECO:0007669"/>
    <property type="project" value="UniProtKB-KW"/>
</dbReference>
<dbReference type="GO" id="GO:0008686">
    <property type="term" value="F:3,4-dihydroxy-2-butanone-4-phosphate synthase activity"/>
    <property type="evidence" value="ECO:0007669"/>
    <property type="project" value="TreeGrafter"/>
</dbReference>
<dbReference type="GO" id="GO:0016787">
    <property type="term" value="F:hydrolase activity"/>
    <property type="evidence" value="ECO:0007669"/>
    <property type="project" value="UniProtKB-KW"/>
</dbReference>
<dbReference type="PANTHER" id="PTHR21327">
    <property type="entry name" value="GTP CYCLOHYDROLASE II-RELATED"/>
    <property type="match status" value="1"/>
</dbReference>
<evidence type="ECO:0000313" key="5">
    <source>
        <dbReference type="EMBL" id="EQD47217.1"/>
    </source>
</evidence>
<gene>
    <name evidence="5" type="ORF">B1B_12424</name>
</gene>
<dbReference type="InterPro" id="IPR036144">
    <property type="entry name" value="RibA-like_sf"/>
</dbReference>
<feature type="non-terminal residue" evidence="5">
    <location>
        <position position="141"/>
    </location>
</feature>
<comment type="caution">
    <text evidence="5">The sequence shown here is derived from an EMBL/GenBank/DDBJ whole genome shotgun (WGS) entry which is preliminary data.</text>
</comment>